<sequence>QKAQKLARTRENQQRSRERKRVYLSEVEAKLRGYEQMGVEVSVEIQNAARRVLDENRKLRSILYERGVSEADLIEAMGGVRDNPYGHVSAASSLNTMLERRIVRNGPSCANSPVSTHSSVGALNRHMPLVPPPATLVPRSAAALGSNDCPSPHSTVSSMDTPPVYQGSPFYDSPITPTPDIDSEDIPPYMAYDQPFNNPWPYPGETHYAIEPTNHYNTSCIDAANIIRTMKSDTGPGLDSHLLGYHVQEHKYYINDPYFNTMDRYASP</sequence>
<dbReference type="PANTHER" id="PTHR42070">
    <property type="entry name" value="FILAMENT ASSOCIATED PROTEIN, PUTATIVE (AFU_ORTHOLOGUE AFUA_8G06630)-RELATED"/>
    <property type="match status" value="1"/>
</dbReference>
<dbReference type="AlphaFoldDB" id="A0A6A6SDV8"/>
<feature type="non-terminal residue" evidence="1">
    <location>
        <position position="1"/>
    </location>
</feature>
<dbReference type="OrthoDB" id="4505928at2759"/>
<evidence type="ECO:0000313" key="2">
    <source>
        <dbReference type="Proteomes" id="UP000799753"/>
    </source>
</evidence>
<dbReference type="EMBL" id="MU006777">
    <property type="protein sequence ID" value="KAF2645959.1"/>
    <property type="molecule type" value="Genomic_DNA"/>
</dbReference>
<dbReference type="PANTHER" id="PTHR42070:SF1">
    <property type="entry name" value="FILAMENT ASSOCIATED PROTEIN, PUTATIVE (AFU_ORTHOLOGUE AFUA_8G06630)-RELATED"/>
    <property type="match status" value="1"/>
</dbReference>
<dbReference type="CDD" id="cd14688">
    <property type="entry name" value="bZIP_YAP"/>
    <property type="match status" value="1"/>
</dbReference>
<accession>A0A6A6SDV8</accession>
<evidence type="ECO:0000313" key="1">
    <source>
        <dbReference type="EMBL" id="KAF2645959.1"/>
    </source>
</evidence>
<organism evidence="1 2">
    <name type="scientific">Massarina eburnea CBS 473.64</name>
    <dbReference type="NCBI Taxonomy" id="1395130"/>
    <lineage>
        <taxon>Eukaryota</taxon>
        <taxon>Fungi</taxon>
        <taxon>Dikarya</taxon>
        <taxon>Ascomycota</taxon>
        <taxon>Pezizomycotina</taxon>
        <taxon>Dothideomycetes</taxon>
        <taxon>Pleosporomycetidae</taxon>
        <taxon>Pleosporales</taxon>
        <taxon>Massarineae</taxon>
        <taxon>Massarinaceae</taxon>
        <taxon>Massarina</taxon>
    </lineage>
</organism>
<protein>
    <recommendedName>
        <fullName evidence="3">BZIP domain-containing protein</fullName>
    </recommendedName>
</protein>
<gene>
    <name evidence="1" type="ORF">P280DRAFT_532397</name>
</gene>
<proteinExistence type="predicted"/>
<keyword evidence="2" id="KW-1185">Reference proteome</keyword>
<dbReference type="Proteomes" id="UP000799753">
    <property type="component" value="Unassembled WGS sequence"/>
</dbReference>
<evidence type="ECO:0008006" key="3">
    <source>
        <dbReference type="Google" id="ProtNLM"/>
    </source>
</evidence>
<name>A0A6A6SDV8_9PLEO</name>
<reference evidence="1" key="1">
    <citation type="journal article" date="2020" name="Stud. Mycol.">
        <title>101 Dothideomycetes genomes: a test case for predicting lifestyles and emergence of pathogens.</title>
        <authorList>
            <person name="Haridas S."/>
            <person name="Albert R."/>
            <person name="Binder M."/>
            <person name="Bloem J."/>
            <person name="Labutti K."/>
            <person name="Salamov A."/>
            <person name="Andreopoulos B."/>
            <person name="Baker S."/>
            <person name="Barry K."/>
            <person name="Bills G."/>
            <person name="Bluhm B."/>
            <person name="Cannon C."/>
            <person name="Castanera R."/>
            <person name="Culley D."/>
            <person name="Daum C."/>
            <person name="Ezra D."/>
            <person name="Gonzalez J."/>
            <person name="Henrissat B."/>
            <person name="Kuo A."/>
            <person name="Liang C."/>
            <person name="Lipzen A."/>
            <person name="Lutzoni F."/>
            <person name="Magnuson J."/>
            <person name="Mondo S."/>
            <person name="Nolan M."/>
            <person name="Ohm R."/>
            <person name="Pangilinan J."/>
            <person name="Park H.-J."/>
            <person name="Ramirez L."/>
            <person name="Alfaro M."/>
            <person name="Sun H."/>
            <person name="Tritt A."/>
            <person name="Yoshinaga Y."/>
            <person name="Zwiers L.-H."/>
            <person name="Turgeon B."/>
            <person name="Goodwin S."/>
            <person name="Spatafora J."/>
            <person name="Crous P."/>
            <person name="Grigoriev I."/>
        </authorList>
    </citation>
    <scope>NUCLEOTIDE SEQUENCE</scope>
    <source>
        <strain evidence="1">CBS 473.64</strain>
    </source>
</reference>